<dbReference type="Proteomes" id="UP000886607">
    <property type="component" value="Unassembled WGS sequence"/>
</dbReference>
<reference evidence="2" key="1">
    <citation type="submission" date="2019-08" db="EMBL/GenBank/DDBJ databases">
        <authorList>
            <person name="Ishikawa M."/>
            <person name="Suzuki T."/>
            <person name="Matsutani M."/>
        </authorList>
    </citation>
    <scope>NUCLEOTIDE SEQUENCE</scope>
    <source>
        <strain evidence="2">7C1</strain>
        <strain evidence="1">8C4</strain>
    </source>
</reference>
<organism evidence="2 3">
    <name type="scientific">Tetragenococcus koreensis</name>
    <dbReference type="NCBI Taxonomy" id="290335"/>
    <lineage>
        <taxon>Bacteria</taxon>
        <taxon>Bacillati</taxon>
        <taxon>Bacillota</taxon>
        <taxon>Bacilli</taxon>
        <taxon>Lactobacillales</taxon>
        <taxon>Enterococcaceae</taxon>
        <taxon>Tetragenococcus</taxon>
    </lineage>
</organism>
<comment type="caution">
    <text evidence="2">The sequence shown here is derived from an EMBL/GenBank/DDBJ whole genome shotgun (WGS) entry which is preliminary data.</text>
</comment>
<evidence type="ECO:0000313" key="1">
    <source>
        <dbReference type="EMBL" id="GEQ48976.1"/>
    </source>
</evidence>
<keyword evidence="4" id="KW-1185">Reference proteome</keyword>
<name>A0AAN4UBQ9_9ENTE</name>
<dbReference type="EMBL" id="BKBQ01000011">
    <property type="protein sequence ID" value="GEQ54054.1"/>
    <property type="molecule type" value="Genomic_DNA"/>
</dbReference>
<protein>
    <submittedName>
        <fullName evidence="2">Uncharacterized protein</fullName>
    </submittedName>
</protein>
<reference evidence="2" key="2">
    <citation type="journal article" date="2020" name="Int. Dairy J.">
        <title>Lactic acid bacterial diversity in Brie cheese focusing on salt concentration and pH of isolation medium and characterisation of halophilic and alkaliphilic lactic acid bacterial isolates.</title>
        <authorList>
            <person name="Unno R."/>
            <person name="Matsutani M."/>
            <person name="Suzuki T."/>
            <person name="Kodama K."/>
            <person name="Matsushita H."/>
            <person name="Yamasato K."/>
            <person name="Koizumi Y."/>
            <person name="Ishikawa M."/>
        </authorList>
    </citation>
    <scope>NUCLEOTIDE SEQUENCE</scope>
    <source>
        <strain evidence="2">7C1</strain>
        <strain evidence="1">8C4</strain>
    </source>
</reference>
<sequence length="371" mass="44543">MKKSQKEKKKLLAKQPENAELTRLKKEVNTMLGIYHNPYVVFAPYIMERFERTHIEEMKPQVTQFMDNYYLDFYDLDEIMEHPQLKDAFDSYLHIVQYYYLLTTTSGQKEFKKIVQWLPTESEQETLLSWPDTYIISLFYPIVNNDNIYFQDLKDQATYEVHVEDRELIYAVQEKQSFFLALLLPTDDKYILSPLAECKNFDNPEEILSQDVPKIEWESELFYWYRANLSDQLNLAALNLFDEDFETEYYSAERFTDESDTEFAERLLQQDPMFENFPYILEVKQLLVKVIQTFPQLFFAQANVFPLLETLKILFTDIEIEPENDQYSGDSLSHFWLLLILEYLPKEVERMENFKVNPDDWTDNDDLDFPF</sequence>
<dbReference type="RefSeq" id="WP_202583689.1">
    <property type="nucleotide sequence ID" value="NZ_BKBO01000010.1"/>
</dbReference>
<evidence type="ECO:0000313" key="2">
    <source>
        <dbReference type="EMBL" id="GEQ54054.1"/>
    </source>
</evidence>
<proteinExistence type="predicted"/>
<dbReference type="Proteomes" id="UP000886597">
    <property type="component" value="Unassembled WGS sequence"/>
</dbReference>
<dbReference type="AlphaFoldDB" id="A0AAN4UBQ9"/>
<dbReference type="EMBL" id="BKBO01000010">
    <property type="protein sequence ID" value="GEQ48976.1"/>
    <property type="molecule type" value="Genomic_DNA"/>
</dbReference>
<gene>
    <name evidence="1" type="ORF">TK11N_08280</name>
    <name evidence="2" type="ORF">TK2N_08980</name>
</gene>
<evidence type="ECO:0000313" key="3">
    <source>
        <dbReference type="Proteomes" id="UP000886597"/>
    </source>
</evidence>
<accession>A0AAN4UBQ9</accession>
<evidence type="ECO:0000313" key="4">
    <source>
        <dbReference type="Proteomes" id="UP000886607"/>
    </source>
</evidence>